<keyword evidence="4" id="KW-1185">Reference proteome</keyword>
<accession>A0A1H5Z4S4</accession>
<organism evidence="3 4">
    <name type="scientific">Actinacidiphila yanglinensis</name>
    <dbReference type="NCBI Taxonomy" id="310779"/>
    <lineage>
        <taxon>Bacteria</taxon>
        <taxon>Bacillati</taxon>
        <taxon>Actinomycetota</taxon>
        <taxon>Actinomycetes</taxon>
        <taxon>Kitasatosporales</taxon>
        <taxon>Streptomycetaceae</taxon>
        <taxon>Actinacidiphila</taxon>
    </lineage>
</organism>
<dbReference type="InterPro" id="IPR037401">
    <property type="entry name" value="SnoaL-like"/>
</dbReference>
<dbReference type="RefSeq" id="WP_160145016.1">
    <property type="nucleotide sequence ID" value="NZ_FNVU01000004.1"/>
</dbReference>
<evidence type="ECO:0000259" key="1">
    <source>
        <dbReference type="Pfam" id="PF12680"/>
    </source>
</evidence>
<dbReference type="OrthoDB" id="3681559at2"/>
<dbReference type="Pfam" id="PF12680">
    <property type="entry name" value="SnoaL_2"/>
    <property type="match status" value="1"/>
</dbReference>
<dbReference type="EMBL" id="FNVU01000004">
    <property type="protein sequence ID" value="SEG31040.1"/>
    <property type="molecule type" value="Genomic_DNA"/>
</dbReference>
<evidence type="ECO:0000313" key="3">
    <source>
        <dbReference type="EMBL" id="SEG31040.1"/>
    </source>
</evidence>
<dbReference type="Gene3D" id="3.10.450.50">
    <property type="match status" value="2"/>
</dbReference>
<feature type="domain" description="SnoaL-like" evidence="2">
    <location>
        <begin position="152"/>
        <end position="272"/>
    </location>
</feature>
<protein>
    <submittedName>
        <fullName evidence="3">Ketosteroid isomerase-related protein</fullName>
    </submittedName>
</protein>
<feature type="domain" description="SnoaL-like" evidence="1">
    <location>
        <begin position="10"/>
        <end position="120"/>
    </location>
</feature>
<dbReference type="InterPro" id="IPR032710">
    <property type="entry name" value="NTF2-like_dom_sf"/>
</dbReference>
<proteinExistence type="predicted"/>
<dbReference type="AlphaFoldDB" id="A0A1H5Z4S4"/>
<reference evidence="3 4" key="1">
    <citation type="submission" date="2016-10" db="EMBL/GenBank/DDBJ databases">
        <authorList>
            <person name="de Groot N.N."/>
        </authorList>
    </citation>
    <scope>NUCLEOTIDE SEQUENCE [LARGE SCALE GENOMIC DNA]</scope>
    <source>
        <strain evidence="3 4">CGMCC 4.2023</strain>
    </source>
</reference>
<dbReference type="GO" id="GO:0016853">
    <property type="term" value="F:isomerase activity"/>
    <property type="evidence" value="ECO:0007669"/>
    <property type="project" value="UniProtKB-KW"/>
</dbReference>
<dbReference type="SUPFAM" id="SSF54427">
    <property type="entry name" value="NTF2-like"/>
    <property type="match status" value="2"/>
</dbReference>
<name>A0A1H5Z4S4_9ACTN</name>
<sequence length="277" mass="29804">MPARTPRETVEGFLAATIGQDPGALADFYAPHVVIEMPFAVPELYPARIETTREELRARFRAGAAVRRYEALGDVRLHETGDPELLVAEYTLTGRMLADDRAFTLLFAMFLTVRDGYIVHTRDYTDPVAGARVLDRLPELRAALAPPPALDLAERAAIADVVARHGHLTDAGELDRLDEVFSPDVVYDLTGLGSGRGVLHGLDALAAAAEALGAANPVGHHVTNTVVRPGERDGLARACSKGIGIMADGTCRSVGYEDTLVHGPDGWRITHRAITGR</sequence>
<dbReference type="CDD" id="cd00531">
    <property type="entry name" value="NTF2_like"/>
    <property type="match status" value="1"/>
</dbReference>
<evidence type="ECO:0000313" key="4">
    <source>
        <dbReference type="Proteomes" id="UP000236754"/>
    </source>
</evidence>
<keyword evidence="3" id="KW-0413">Isomerase</keyword>
<gene>
    <name evidence="3" type="ORF">SAMN05216223_104296</name>
</gene>
<dbReference type="Proteomes" id="UP000236754">
    <property type="component" value="Unassembled WGS sequence"/>
</dbReference>
<evidence type="ECO:0000259" key="2">
    <source>
        <dbReference type="Pfam" id="PF13577"/>
    </source>
</evidence>
<dbReference type="Pfam" id="PF13577">
    <property type="entry name" value="SnoaL_4"/>
    <property type="match status" value="1"/>
</dbReference>